<proteinExistence type="predicted"/>
<comment type="caution">
    <text evidence="1">The sequence shown here is derived from an EMBL/GenBank/DDBJ whole genome shotgun (WGS) entry which is preliminary data.</text>
</comment>
<dbReference type="EMBL" id="JHEG04000001">
    <property type="protein sequence ID" value="KAF3886974.1"/>
    <property type="molecule type" value="Genomic_DNA"/>
</dbReference>
<reference evidence="1" key="2">
    <citation type="submission" date="2019-11" db="EMBL/GenBank/DDBJ databases">
        <title>Improved Assembly of Tolypothrix boutellei genome.</title>
        <authorList>
            <person name="Sarangi A.N."/>
            <person name="Mukherjee M."/>
            <person name="Ghosh S."/>
            <person name="Singh D."/>
            <person name="Das A."/>
            <person name="Kant S."/>
            <person name="Prusty A."/>
            <person name="Tripathy S."/>
        </authorList>
    </citation>
    <scope>NUCLEOTIDE SEQUENCE</scope>
    <source>
        <strain evidence="1">VB521301</strain>
    </source>
</reference>
<sequence>MHQFVPMGTKVSFGSFTGPVEWQIDTLTHILTCHITLRVGERSLLP</sequence>
<dbReference type="AlphaFoldDB" id="A0A8S9T5L1"/>
<organism evidence="1 2">
    <name type="scientific">Tolypothrix bouteillei VB521301</name>
    <dbReference type="NCBI Taxonomy" id="1479485"/>
    <lineage>
        <taxon>Bacteria</taxon>
        <taxon>Bacillati</taxon>
        <taxon>Cyanobacteriota</taxon>
        <taxon>Cyanophyceae</taxon>
        <taxon>Nostocales</taxon>
        <taxon>Tolypothrichaceae</taxon>
        <taxon>Tolypothrix</taxon>
    </lineage>
</organism>
<name>A0A8S9T5L1_9CYAN</name>
<evidence type="ECO:0000313" key="1">
    <source>
        <dbReference type="EMBL" id="KAF3886974.1"/>
    </source>
</evidence>
<gene>
    <name evidence="1" type="ORF">DA73_0400016905</name>
</gene>
<accession>A0A8S9T5L1</accession>
<reference evidence="1" key="1">
    <citation type="journal article" date="2015" name="Genome Announc.">
        <title>Draft Genome Sequence of Tolypothrix boutellei Strain VB521301.</title>
        <authorList>
            <person name="Chandrababunaidu M.M."/>
            <person name="Singh D."/>
            <person name="Sen D."/>
            <person name="Bhan S."/>
            <person name="Das S."/>
            <person name="Gupta A."/>
            <person name="Adhikary S.P."/>
            <person name="Tripathy S."/>
        </authorList>
    </citation>
    <scope>NUCLEOTIDE SEQUENCE</scope>
    <source>
        <strain evidence="1">VB521301</strain>
    </source>
</reference>
<keyword evidence="2" id="KW-1185">Reference proteome</keyword>
<dbReference type="RefSeq" id="WP_153021470.1">
    <property type="nucleotide sequence ID" value="NZ_JHEG04000001.1"/>
</dbReference>
<dbReference type="Proteomes" id="UP000029738">
    <property type="component" value="Unassembled WGS sequence"/>
</dbReference>
<protein>
    <submittedName>
        <fullName evidence="1">Uncharacterized protein</fullName>
    </submittedName>
</protein>
<evidence type="ECO:0000313" key="2">
    <source>
        <dbReference type="Proteomes" id="UP000029738"/>
    </source>
</evidence>